<dbReference type="Proteomes" id="UP000009376">
    <property type="component" value="Unassembled WGS sequence"/>
</dbReference>
<dbReference type="EMBL" id="GG745547">
    <property type="protein sequence ID" value="EFD93033.1"/>
    <property type="molecule type" value="Genomic_DNA"/>
</dbReference>
<dbReference type="AlphaFoldDB" id="D6GUP3"/>
<keyword evidence="1" id="KW-1133">Transmembrane helix</keyword>
<keyword evidence="1" id="KW-0812">Transmembrane</keyword>
<proteinExistence type="predicted"/>
<feature type="transmembrane region" description="Helical" evidence="1">
    <location>
        <begin position="57"/>
        <end position="83"/>
    </location>
</feature>
<keyword evidence="1" id="KW-0472">Membrane</keyword>
<accession>D6GUP3</accession>
<dbReference type="InterPro" id="IPR009324">
    <property type="entry name" value="DUF981"/>
</dbReference>
<evidence type="ECO:0000313" key="3">
    <source>
        <dbReference type="Proteomes" id="UP000009376"/>
    </source>
</evidence>
<feature type="transmembrane region" description="Helical" evidence="1">
    <location>
        <begin position="20"/>
        <end position="41"/>
    </location>
</feature>
<evidence type="ECO:0000256" key="1">
    <source>
        <dbReference type="SAM" id="Phobius"/>
    </source>
</evidence>
<sequence length="91" mass="9690">MIEYGVAGYNLGYTSAPLDLLGLYVSFGLAGIFAYPTALILDKYKENGSNKPLSNKWLIWIVLFIIFITIGAVLAAFTGAAAIPSHLAAPP</sequence>
<dbReference type="Pfam" id="PF06168">
    <property type="entry name" value="DUF981"/>
    <property type="match status" value="1"/>
</dbReference>
<evidence type="ECO:0000313" key="2">
    <source>
        <dbReference type="EMBL" id="EFD93033.1"/>
    </source>
</evidence>
<protein>
    <submittedName>
        <fullName evidence="2">Uncharacterized protein</fullName>
    </submittedName>
</protein>
<organism evidence="2 3">
    <name type="scientific">Candidatus Parvarchaeum acidophilus ARMAN-5</name>
    <dbReference type="NCBI Taxonomy" id="662762"/>
    <lineage>
        <taxon>Archaea</taxon>
        <taxon>Candidatus Parvarchaeota</taxon>
        <taxon>Candidatus Parvarchaeum</taxon>
    </lineage>
</organism>
<name>D6GUP3_PARA5</name>
<reference evidence="2 3" key="1">
    <citation type="journal article" date="2010" name="Proc. Natl. Acad. Sci. U.S.A.">
        <title>Enigmatic, ultrasmall, uncultivated Archaea.</title>
        <authorList>
            <person name="Baker B.J."/>
            <person name="Comolli L.R."/>
            <person name="Dick G.J."/>
            <person name="Hauser L.J."/>
            <person name="Hyatt D."/>
            <person name="Dill B.D."/>
            <person name="Land M.L."/>
            <person name="Verberkmoes N.C."/>
            <person name="Hettich R.L."/>
            <person name="Banfield J.F."/>
        </authorList>
    </citation>
    <scope>NUCLEOTIDE SEQUENCE [LARGE SCALE GENOMIC DNA]</scope>
</reference>
<gene>
    <name evidence="2" type="ORF">BJBARM5_0189</name>
</gene>